<feature type="region of interest" description="Disordered" evidence="1">
    <location>
        <begin position="15"/>
        <end position="200"/>
    </location>
</feature>
<dbReference type="AlphaFoldDB" id="A0A8H5BDY9"/>
<dbReference type="Proteomes" id="UP000567179">
    <property type="component" value="Unassembled WGS sequence"/>
</dbReference>
<gene>
    <name evidence="2" type="ORF">D9619_001371</name>
</gene>
<evidence type="ECO:0000256" key="1">
    <source>
        <dbReference type="SAM" id="MobiDB-lite"/>
    </source>
</evidence>
<name>A0A8H5BDY9_9AGAR</name>
<sequence length="200" mass="21674">MDSFSITPRLRVPRNSHLYNDRSQVASTTIDGPSRFPEQTQLLDMDMNGVAMSETTEQSKAPSSTTPPVPAGRSPTPADNLRALMMRLPATDTSSTPRAPSPAPYEFSERESDFDSDMDFTDPADAPNPPASAHDHAKALFEKARSEQSYSSRRDYSNRSPSEKSATGASMIVEGNTTGVKGKQTSFLADENSNVNPNGK</sequence>
<feature type="compositionally biased region" description="Low complexity" evidence="1">
    <location>
        <begin position="89"/>
        <end position="98"/>
    </location>
</feature>
<organism evidence="2 3">
    <name type="scientific">Psilocybe cf. subviscida</name>
    <dbReference type="NCBI Taxonomy" id="2480587"/>
    <lineage>
        <taxon>Eukaryota</taxon>
        <taxon>Fungi</taxon>
        <taxon>Dikarya</taxon>
        <taxon>Basidiomycota</taxon>
        <taxon>Agaricomycotina</taxon>
        <taxon>Agaricomycetes</taxon>
        <taxon>Agaricomycetidae</taxon>
        <taxon>Agaricales</taxon>
        <taxon>Agaricineae</taxon>
        <taxon>Strophariaceae</taxon>
        <taxon>Psilocybe</taxon>
    </lineage>
</organism>
<feature type="compositionally biased region" description="Polar residues" evidence="1">
    <location>
        <begin position="53"/>
        <end position="64"/>
    </location>
</feature>
<comment type="caution">
    <text evidence="2">The sequence shown here is derived from an EMBL/GenBank/DDBJ whole genome shotgun (WGS) entry which is preliminary data.</text>
</comment>
<protein>
    <submittedName>
        <fullName evidence="2">Uncharacterized protein</fullName>
    </submittedName>
</protein>
<evidence type="ECO:0000313" key="3">
    <source>
        <dbReference type="Proteomes" id="UP000567179"/>
    </source>
</evidence>
<accession>A0A8H5BDY9</accession>
<dbReference type="OrthoDB" id="3230534at2759"/>
<feature type="compositionally biased region" description="Polar residues" evidence="1">
    <location>
        <begin position="175"/>
        <end position="200"/>
    </location>
</feature>
<dbReference type="EMBL" id="JAACJJ010000028">
    <property type="protein sequence ID" value="KAF5321396.1"/>
    <property type="molecule type" value="Genomic_DNA"/>
</dbReference>
<feature type="compositionally biased region" description="Basic and acidic residues" evidence="1">
    <location>
        <begin position="133"/>
        <end position="157"/>
    </location>
</feature>
<proteinExistence type="predicted"/>
<feature type="compositionally biased region" description="Polar residues" evidence="1">
    <location>
        <begin position="17"/>
        <end position="42"/>
    </location>
</feature>
<reference evidence="2 3" key="1">
    <citation type="journal article" date="2020" name="ISME J.">
        <title>Uncovering the hidden diversity of litter-decomposition mechanisms in mushroom-forming fungi.</title>
        <authorList>
            <person name="Floudas D."/>
            <person name="Bentzer J."/>
            <person name="Ahren D."/>
            <person name="Johansson T."/>
            <person name="Persson P."/>
            <person name="Tunlid A."/>
        </authorList>
    </citation>
    <scope>NUCLEOTIDE SEQUENCE [LARGE SCALE GENOMIC DNA]</scope>
    <source>
        <strain evidence="2 3">CBS 101986</strain>
    </source>
</reference>
<evidence type="ECO:0000313" key="2">
    <source>
        <dbReference type="EMBL" id="KAF5321396.1"/>
    </source>
</evidence>
<keyword evidence="3" id="KW-1185">Reference proteome</keyword>